<dbReference type="InterPro" id="IPR030127">
    <property type="entry name" value="MTSS1/MTSS2"/>
</dbReference>
<dbReference type="GO" id="GO:0003779">
    <property type="term" value="F:actin binding"/>
    <property type="evidence" value="ECO:0007669"/>
    <property type="project" value="InterPro"/>
</dbReference>
<feature type="compositionally biased region" description="Polar residues" evidence="1">
    <location>
        <begin position="409"/>
        <end position="419"/>
    </location>
</feature>
<feature type="region of interest" description="Disordered" evidence="1">
    <location>
        <begin position="292"/>
        <end position="311"/>
    </location>
</feature>
<evidence type="ECO:0000313" key="3">
    <source>
        <dbReference type="EMBL" id="CAD5117041.1"/>
    </source>
</evidence>
<feature type="region of interest" description="Disordered" evidence="1">
    <location>
        <begin position="382"/>
        <end position="420"/>
    </location>
</feature>
<dbReference type="Proteomes" id="UP000549394">
    <property type="component" value="Unassembled WGS sequence"/>
</dbReference>
<dbReference type="OrthoDB" id="10061327at2759"/>
<name>A0A7I8VL71_9ANNE</name>
<evidence type="ECO:0000259" key="2">
    <source>
        <dbReference type="PROSITE" id="PS51338"/>
    </source>
</evidence>
<sequence length="529" mass="58365">MEISSGTTINLNNHWEKDFKLERDCNALSSLFASIILDMKGSYPIWEEFAGRSIRFASAIKNTQTAMNCFLESFQKVADIATHAKGATKDIGTALTRLQLRHKNIENRLKSLSTCLVESVAAPIENKLEDWKKSVNQLDKDHAKGKVNSVLAFVRALSLVNNLTHYSKRIRNEVKKASSETVRLKKKAKKAGRPQELTHFVEKAVSDEYSRKVTWEEMEKSYVRRAMIEERGRFCTFVGQLRPVLDQEINLFGEINHLQEVVENLCEQATDPFALPPTSEQVLDDLKDSLTQHAIRRTPPSSPSSLGSRKSSMCSISSIASSSSDSTNSSNPLCPPPVSNAPRSKRNSIASSAGSDLNINQPLYATIRRSSKAGAVARLSSVSSHDSGFMSQDTLFPRPPSPPAVSSSNENDTQSTWTNWPEAPLGLDARHDSGAERPHTISAAYERLHTRPAITAQTFEPPKVNDPEAPPLPYRPPGAFGRPILHDDSKTPTEEDQVDCLQQASNADSLSEAIKQLENCTAQLQASGK</sequence>
<feature type="compositionally biased region" description="Low complexity" evidence="1">
    <location>
        <begin position="317"/>
        <end position="330"/>
    </location>
</feature>
<feature type="compositionally biased region" description="Low complexity" evidence="1">
    <location>
        <begin position="297"/>
        <end position="311"/>
    </location>
</feature>
<dbReference type="PANTHER" id="PTHR15708">
    <property type="entry name" value="ACTIN BUNDLING/MISSING IN METASTASIS-RELATED"/>
    <property type="match status" value="1"/>
</dbReference>
<reference evidence="3 4" key="1">
    <citation type="submission" date="2020-08" db="EMBL/GenBank/DDBJ databases">
        <authorList>
            <person name="Hejnol A."/>
        </authorList>
    </citation>
    <scope>NUCLEOTIDE SEQUENCE [LARGE SCALE GENOMIC DNA]</scope>
</reference>
<dbReference type="PANTHER" id="PTHR15708:SF4">
    <property type="entry name" value="FI21477P1-RELATED"/>
    <property type="match status" value="1"/>
</dbReference>
<keyword evidence="4" id="KW-1185">Reference proteome</keyword>
<gene>
    <name evidence="3" type="ORF">DGYR_LOCUS5610</name>
</gene>
<proteinExistence type="predicted"/>
<dbReference type="EMBL" id="CAJFCJ010000007">
    <property type="protein sequence ID" value="CAD5117041.1"/>
    <property type="molecule type" value="Genomic_DNA"/>
</dbReference>
<feature type="domain" description="IMD" evidence="2">
    <location>
        <begin position="16"/>
        <end position="289"/>
    </location>
</feature>
<dbReference type="InterPro" id="IPR027267">
    <property type="entry name" value="AH/BAR_dom_sf"/>
</dbReference>
<dbReference type="GO" id="GO:0009898">
    <property type="term" value="C:cytoplasmic side of plasma membrane"/>
    <property type="evidence" value="ECO:0007669"/>
    <property type="project" value="TreeGrafter"/>
</dbReference>
<evidence type="ECO:0000256" key="1">
    <source>
        <dbReference type="SAM" id="MobiDB-lite"/>
    </source>
</evidence>
<dbReference type="Gene3D" id="1.20.1270.60">
    <property type="entry name" value="Arfaptin homology (AH) domain/BAR domain"/>
    <property type="match status" value="1"/>
</dbReference>
<dbReference type="GO" id="GO:0005543">
    <property type="term" value="F:phospholipid binding"/>
    <property type="evidence" value="ECO:0007669"/>
    <property type="project" value="TreeGrafter"/>
</dbReference>
<dbReference type="Pfam" id="PF08397">
    <property type="entry name" value="IMD"/>
    <property type="match status" value="2"/>
</dbReference>
<feature type="compositionally biased region" description="Polar residues" evidence="1">
    <location>
        <begin position="382"/>
        <end position="394"/>
    </location>
</feature>
<feature type="region of interest" description="Disordered" evidence="1">
    <location>
        <begin position="459"/>
        <end position="496"/>
    </location>
</feature>
<feature type="compositionally biased region" description="Basic and acidic residues" evidence="1">
    <location>
        <begin position="484"/>
        <end position="493"/>
    </location>
</feature>
<dbReference type="GO" id="GO:0030031">
    <property type="term" value="P:cell projection assembly"/>
    <property type="evidence" value="ECO:0007669"/>
    <property type="project" value="TreeGrafter"/>
</dbReference>
<dbReference type="GO" id="GO:0015629">
    <property type="term" value="C:actin cytoskeleton"/>
    <property type="evidence" value="ECO:0007669"/>
    <property type="project" value="TreeGrafter"/>
</dbReference>
<feature type="region of interest" description="Disordered" evidence="1">
    <location>
        <begin position="317"/>
        <end position="355"/>
    </location>
</feature>
<evidence type="ECO:0000313" key="4">
    <source>
        <dbReference type="Proteomes" id="UP000549394"/>
    </source>
</evidence>
<organism evidence="3 4">
    <name type="scientific">Dimorphilus gyrociliatus</name>
    <dbReference type="NCBI Taxonomy" id="2664684"/>
    <lineage>
        <taxon>Eukaryota</taxon>
        <taxon>Metazoa</taxon>
        <taxon>Spiralia</taxon>
        <taxon>Lophotrochozoa</taxon>
        <taxon>Annelida</taxon>
        <taxon>Polychaeta</taxon>
        <taxon>Polychaeta incertae sedis</taxon>
        <taxon>Dinophilidae</taxon>
        <taxon>Dimorphilus</taxon>
    </lineage>
</organism>
<dbReference type="SUPFAM" id="SSF103657">
    <property type="entry name" value="BAR/IMD domain-like"/>
    <property type="match status" value="1"/>
</dbReference>
<comment type="caution">
    <text evidence="3">The sequence shown here is derived from an EMBL/GenBank/DDBJ whole genome shotgun (WGS) entry which is preliminary data.</text>
</comment>
<accession>A0A7I8VL71</accession>
<dbReference type="PROSITE" id="PS51338">
    <property type="entry name" value="IMD"/>
    <property type="match status" value="1"/>
</dbReference>
<dbReference type="GO" id="GO:0007009">
    <property type="term" value="P:plasma membrane organization"/>
    <property type="evidence" value="ECO:0007669"/>
    <property type="project" value="InterPro"/>
</dbReference>
<dbReference type="AlphaFoldDB" id="A0A7I8VL71"/>
<dbReference type="InterPro" id="IPR013606">
    <property type="entry name" value="I-BAR_dom"/>
</dbReference>
<protein>
    <submittedName>
        <fullName evidence="3">DgyrCDS5867</fullName>
    </submittedName>
</protein>